<dbReference type="EMBL" id="APPK01000054">
    <property type="protein sequence ID" value="ENV19961.1"/>
    <property type="molecule type" value="Genomic_DNA"/>
</dbReference>
<comment type="caution">
    <text evidence="1">The sequence shown here is derived from an EMBL/GenBank/DDBJ whole genome shotgun (WGS) entry which is preliminary data.</text>
</comment>
<dbReference type="PANTHER" id="PTHR42999:SF1">
    <property type="entry name" value="PENTAPEPTIDE REPEAT-CONTAINING PROTEIN"/>
    <property type="match status" value="1"/>
</dbReference>
<evidence type="ECO:0000313" key="2">
    <source>
        <dbReference type="Proteomes" id="UP000013270"/>
    </source>
</evidence>
<dbReference type="SUPFAM" id="SSF141571">
    <property type="entry name" value="Pentapeptide repeat-like"/>
    <property type="match status" value="1"/>
</dbReference>
<dbReference type="Pfam" id="PF00805">
    <property type="entry name" value="Pentapeptide"/>
    <property type="match status" value="1"/>
</dbReference>
<dbReference type="AlphaFoldDB" id="N8X6X2"/>
<protein>
    <recommendedName>
        <fullName evidence="3">Pentapeptide repeat protein</fullName>
    </recommendedName>
</protein>
<name>N8X6X2_ACIBZ</name>
<gene>
    <name evidence="1" type="ORF">F963_04006</name>
</gene>
<evidence type="ECO:0008006" key="3">
    <source>
        <dbReference type="Google" id="ProtNLM"/>
    </source>
</evidence>
<dbReference type="InterPro" id="IPR052949">
    <property type="entry name" value="PA_immunity-related"/>
</dbReference>
<proteinExistence type="predicted"/>
<dbReference type="HOGENOM" id="CLU_955329_0_0_6"/>
<reference evidence="1 2" key="1">
    <citation type="submission" date="2013-02" db="EMBL/GenBank/DDBJ databases">
        <title>The Genome Sequence of Acinetobacter bereziniae NIPH 3.</title>
        <authorList>
            <consortium name="The Broad Institute Genome Sequencing Platform"/>
            <consortium name="The Broad Institute Genome Sequencing Center for Infectious Disease"/>
            <person name="Cerqueira G."/>
            <person name="Feldgarden M."/>
            <person name="Courvalin P."/>
            <person name="Perichon B."/>
            <person name="Grillot-Courvalin C."/>
            <person name="Clermont D."/>
            <person name="Rocha E."/>
            <person name="Yoon E.-J."/>
            <person name="Nemec A."/>
            <person name="Walker B."/>
            <person name="Young S.K."/>
            <person name="Zeng Q."/>
            <person name="Gargeya S."/>
            <person name="Fitzgerald M."/>
            <person name="Haas B."/>
            <person name="Abouelleil A."/>
            <person name="Alvarado L."/>
            <person name="Arachchi H.M."/>
            <person name="Berlin A.M."/>
            <person name="Chapman S.B."/>
            <person name="Dewar J."/>
            <person name="Goldberg J."/>
            <person name="Griggs A."/>
            <person name="Gujja S."/>
            <person name="Hansen M."/>
            <person name="Howarth C."/>
            <person name="Imamovic A."/>
            <person name="Larimer J."/>
            <person name="McCowan C."/>
            <person name="Murphy C."/>
            <person name="Neiman D."/>
            <person name="Pearson M."/>
            <person name="Priest M."/>
            <person name="Roberts A."/>
            <person name="Saif S."/>
            <person name="Shea T."/>
            <person name="Sisk P."/>
            <person name="Sykes S."/>
            <person name="Wortman J."/>
            <person name="Nusbaum C."/>
            <person name="Birren B."/>
        </authorList>
    </citation>
    <scope>NUCLEOTIDE SEQUENCE [LARGE SCALE GENOMIC DNA]</scope>
    <source>
        <strain evidence="1 2">NIPH 3</strain>
    </source>
</reference>
<dbReference type="InterPro" id="IPR001646">
    <property type="entry name" value="5peptide_repeat"/>
</dbReference>
<dbReference type="PANTHER" id="PTHR42999">
    <property type="entry name" value="ANTIBIOTIC RESISTANCE PROTEIN MCBG"/>
    <property type="match status" value="1"/>
</dbReference>
<sequence>MDHQYKNLTIPAHTQFADINFVGCDFSHSIMDDVIFKNVNFYQCIFQKTSCSSTRFWGCFFDECTFKNTDLRHTYLGAWGGGLSNCQFIKCKINPLFNTSYLIDCIFDHCKFKTVEIQSLYLNNVKFMGPLEDISIQKLDIAELTQYQTLEQAALIKKKIQEKTANAFYHPDIVIDGLDFSEARLKFIQIKSSTLKGVQVANDPYHLLLLKNAKNITQQVYQDIQLNWDEPETQSWALQCIQRFLKSDFAIICFDEFKHFENSDFAKKLMTLFNKYQP</sequence>
<dbReference type="RefSeq" id="WP_004825355.1">
    <property type="nucleotide sequence ID" value="NZ_KB849460.1"/>
</dbReference>
<accession>N8X6X2</accession>
<evidence type="ECO:0000313" key="1">
    <source>
        <dbReference type="EMBL" id="ENV19961.1"/>
    </source>
</evidence>
<dbReference type="Gene3D" id="2.160.20.80">
    <property type="entry name" value="E3 ubiquitin-protein ligase SopA"/>
    <property type="match status" value="1"/>
</dbReference>
<dbReference type="Proteomes" id="UP000013270">
    <property type="component" value="Unassembled WGS sequence"/>
</dbReference>
<dbReference type="PATRIC" id="fig|1217651.3.peg.3950"/>
<organism evidence="1 2">
    <name type="scientific">Acinetobacter bereziniae NIPH 3</name>
    <dbReference type="NCBI Taxonomy" id="1217651"/>
    <lineage>
        <taxon>Bacteria</taxon>
        <taxon>Pseudomonadati</taxon>
        <taxon>Pseudomonadota</taxon>
        <taxon>Gammaproteobacteria</taxon>
        <taxon>Moraxellales</taxon>
        <taxon>Moraxellaceae</taxon>
        <taxon>Acinetobacter</taxon>
    </lineage>
</organism>